<feature type="compositionally biased region" description="Basic and acidic residues" evidence="2">
    <location>
        <begin position="1"/>
        <end position="14"/>
    </location>
</feature>
<keyword evidence="5" id="KW-1185">Reference proteome</keyword>
<evidence type="ECO:0000313" key="5">
    <source>
        <dbReference type="Proteomes" id="UP000270661"/>
    </source>
</evidence>
<dbReference type="Proteomes" id="UP000270661">
    <property type="component" value="Unassembled WGS sequence"/>
</dbReference>
<dbReference type="AlphaFoldDB" id="A0A3M3ESM4"/>
<feature type="compositionally biased region" description="Basic and acidic residues" evidence="2">
    <location>
        <begin position="32"/>
        <end position="43"/>
    </location>
</feature>
<comment type="caution">
    <text evidence="4">The sequence shown here is derived from an EMBL/GenBank/DDBJ whole genome shotgun (WGS) entry which is preliminary data.</text>
</comment>
<name>A0A3M3ESM4_9PSED</name>
<dbReference type="InterPro" id="IPR006076">
    <property type="entry name" value="FAD-dep_OxRdtase"/>
</dbReference>
<dbReference type="GO" id="GO:0016491">
    <property type="term" value="F:oxidoreductase activity"/>
    <property type="evidence" value="ECO:0007669"/>
    <property type="project" value="UniProtKB-KW"/>
</dbReference>
<evidence type="ECO:0000256" key="1">
    <source>
        <dbReference type="ARBA" id="ARBA00023002"/>
    </source>
</evidence>
<organism evidence="4 5">
    <name type="scientific">Pseudomonas corrugata</name>
    <dbReference type="NCBI Taxonomy" id="47879"/>
    <lineage>
        <taxon>Bacteria</taxon>
        <taxon>Pseudomonadati</taxon>
        <taxon>Pseudomonadota</taxon>
        <taxon>Gammaproteobacteria</taxon>
        <taxon>Pseudomonadales</taxon>
        <taxon>Pseudomonadaceae</taxon>
        <taxon>Pseudomonas</taxon>
    </lineage>
</organism>
<reference evidence="4 5" key="1">
    <citation type="submission" date="2018-08" db="EMBL/GenBank/DDBJ databases">
        <title>Recombination of ecologically and evolutionarily significant loci maintains genetic cohesion in the Pseudomonas syringae species complex.</title>
        <authorList>
            <person name="Dillon M."/>
            <person name="Thakur S."/>
            <person name="Almeida R.N.D."/>
            <person name="Weir B.S."/>
            <person name="Guttman D.S."/>
        </authorList>
    </citation>
    <scope>NUCLEOTIDE SEQUENCE [LARGE SCALE GENOMIC DNA]</scope>
    <source>
        <strain evidence="4 5">NCPPB2445</strain>
    </source>
</reference>
<dbReference type="EMBL" id="RBOJ01000053">
    <property type="protein sequence ID" value="RMM51896.1"/>
    <property type="molecule type" value="Genomic_DNA"/>
</dbReference>
<dbReference type="SUPFAM" id="SSF51905">
    <property type="entry name" value="FAD/NAD(P)-binding domain"/>
    <property type="match status" value="1"/>
</dbReference>
<dbReference type="GO" id="GO:0005737">
    <property type="term" value="C:cytoplasm"/>
    <property type="evidence" value="ECO:0007669"/>
    <property type="project" value="TreeGrafter"/>
</dbReference>
<dbReference type="Pfam" id="PF01266">
    <property type="entry name" value="DAO"/>
    <property type="match status" value="1"/>
</dbReference>
<keyword evidence="1" id="KW-0560">Oxidoreductase</keyword>
<feature type="region of interest" description="Disordered" evidence="2">
    <location>
        <begin position="1"/>
        <end position="43"/>
    </location>
</feature>
<protein>
    <recommendedName>
        <fullName evidence="3">FAD dependent oxidoreductase domain-containing protein</fullName>
    </recommendedName>
</protein>
<gene>
    <name evidence="4" type="ORF">ALQ77_01429</name>
</gene>
<sequence length="423" mass="45947">MGAELARDERKHGQWIEASSSRASSAPTQARSHRDLRIPRDRASQESFMTSADFIIIGGGIAGASTGYWLAPHGRVIVLERESHPAYHSTGRSAALYTAAYGTPQVRALTQASRDFFDTPPAGFCEHPLLTPRGEMTVDFTGDPAELNNQYLSAKATVPQMQLLSAEEACVRVPILRREKVHGAIYDPTAADIDTDALHQGYLRGIRRNDGEVHTDSEVLDLIRDNHGQWQVRTANRTFTAPILINAAGAWADQVAQLAGARTLGLQPKRRAAFIFAGPEGLDTHDWPMLVSLDESFYMKPDAGMLLGSPANADPVEPHDVQPEELDIALGIYQIEEATTLSIRRPTRTWAGLRSFVNDGDLVSGFDPQLPGFFWVAAQGGYGIQTSPAMGQASAALVRGEPLPEALARFGLNSAMLSPERLG</sequence>
<dbReference type="STRING" id="47879.AXG94_09925"/>
<dbReference type="Gene3D" id="3.50.50.60">
    <property type="entry name" value="FAD/NAD(P)-binding domain"/>
    <property type="match status" value="1"/>
</dbReference>
<dbReference type="PANTHER" id="PTHR13847:SF287">
    <property type="entry name" value="FAD-DEPENDENT OXIDOREDUCTASE DOMAIN-CONTAINING PROTEIN 1"/>
    <property type="match status" value="1"/>
</dbReference>
<evidence type="ECO:0000259" key="3">
    <source>
        <dbReference type="Pfam" id="PF01266"/>
    </source>
</evidence>
<evidence type="ECO:0000313" key="4">
    <source>
        <dbReference type="EMBL" id="RMM51896.1"/>
    </source>
</evidence>
<evidence type="ECO:0000256" key="2">
    <source>
        <dbReference type="SAM" id="MobiDB-lite"/>
    </source>
</evidence>
<dbReference type="InterPro" id="IPR036188">
    <property type="entry name" value="FAD/NAD-bd_sf"/>
</dbReference>
<proteinExistence type="predicted"/>
<dbReference type="Gene3D" id="3.30.9.10">
    <property type="entry name" value="D-Amino Acid Oxidase, subunit A, domain 2"/>
    <property type="match status" value="1"/>
</dbReference>
<feature type="domain" description="FAD dependent oxidoreductase" evidence="3">
    <location>
        <begin position="53"/>
        <end position="396"/>
    </location>
</feature>
<feature type="compositionally biased region" description="Polar residues" evidence="2">
    <location>
        <begin position="17"/>
        <end position="30"/>
    </location>
</feature>
<accession>A0A3M3ESM4</accession>
<dbReference type="PANTHER" id="PTHR13847">
    <property type="entry name" value="SARCOSINE DEHYDROGENASE-RELATED"/>
    <property type="match status" value="1"/>
</dbReference>